<evidence type="ECO:0000313" key="1">
    <source>
        <dbReference type="EMBL" id="MBG8555989.1"/>
    </source>
</evidence>
<sequence length="134" mass="15478">MLITEIHVYDALEKTTTTLAVEQLADTRFRALENDMFDARLTFGMEFETTINESGAHEVLRITKASEYTTWRFCLSPRYKESEYRLLGDEVMRQGGFWQVDLGIFAIVNLPPHSPFDLPEIFRLFGLEPPELVA</sequence>
<dbReference type="RefSeq" id="WP_196957010.1">
    <property type="nucleotide sequence ID" value="NZ_JADWYK010000018.1"/>
</dbReference>
<protein>
    <submittedName>
        <fullName evidence="1">Uncharacterized protein</fullName>
    </submittedName>
</protein>
<gene>
    <name evidence="1" type="ORF">I5L79_20770</name>
</gene>
<accession>A0ABS0L933</accession>
<proteinExistence type="predicted"/>
<name>A0ABS0L933_9BACT</name>
<dbReference type="Proteomes" id="UP000601099">
    <property type="component" value="Unassembled WGS sequence"/>
</dbReference>
<reference evidence="1 2" key="1">
    <citation type="submission" date="2020-11" db="EMBL/GenBank/DDBJ databases">
        <title>Hymenobacter sp.</title>
        <authorList>
            <person name="Kim M.K."/>
        </authorList>
    </citation>
    <scope>NUCLEOTIDE SEQUENCE [LARGE SCALE GENOMIC DNA]</scope>
    <source>
        <strain evidence="1 2">BT594</strain>
    </source>
</reference>
<dbReference type="EMBL" id="JADWYK010000018">
    <property type="protein sequence ID" value="MBG8555989.1"/>
    <property type="molecule type" value="Genomic_DNA"/>
</dbReference>
<keyword evidence="2" id="KW-1185">Reference proteome</keyword>
<comment type="caution">
    <text evidence="1">The sequence shown here is derived from an EMBL/GenBank/DDBJ whole genome shotgun (WGS) entry which is preliminary data.</text>
</comment>
<evidence type="ECO:0000313" key="2">
    <source>
        <dbReference type="Proteomes" id="UP000601099"/>
    </source>
</evidence>
<organism evidence="1 2">
    <name type="scientific">Hymenobacter guriensis</name>
    <dbReference type="NCBI Taxonomy" id="2793065"/>
    <lineage>
        <taxon>Bacteria</taxon>
        <taxon>Pseudomonadati</taxon>
        <taxon>Bacteroidota</taxon>
        <taxon>Cytophagia</taxon>
        <taxon>Cytophagales</taxon>
        <taxon>Hymenobacteraceae</taxon>
        <taxon>Hymenobacter</taxon>
    </lineage>
</organism>